<evidence type="ECO:0000313" key="5">
    <source>
        <dbReference type="Proteomes" id="UP000533637"/>
    </source>
</evidence>
<keyword evidence="2" id="KW-0812">Transmembrane</keyword>
<keyword evidence="1" id="KW-0238">DNA-binding</keyword>
<dbReference type="Gene3D" id="1.10.10.60">
    <property type="entry name" value="Homeodomain-like"/>
    <property type="match status" value="1"/>
</dbReference>
<evidence type="ECO:0000259" key="3">
    <source>
        <dbReference type="PROSITE" id="PS01124"/>
    </source>
</evidence>
<feature type="transmembrane region" description="Helical" evidence="2">
    <location>
        <begin position="59"/>
        <end position="79"/>
    </location>
</feature>
<feature type="transmembrane region" description="Helical" evidence="2">
    <location>
        <begin position="168"/>
        <end position="187"/>
    </location>
</feature>
<keyword evidence="2" id="KW-0472">Membrane</keyword>
<evidence type="ECO:0000313" key="4">
    <source>
        <dbReference type="EMBL" id="MBB4623250.1"/>
    </source>
</evidence>
<dbReference type="PANTHER" id="PTHR43280">
    <property type="entry name" value="ARAC-FAMILY TRANSCRIPTIONAL REGULATOR"/>
    <property type="match status" value="1"/>
</dbReference>
<dbReference type="PROSITE" id="PS01124">
    <property type="entry name" value="HTH_ARAC_FAMILY_2"/>
    <property type="match status" value="1"/>
</dbReference>
<sequence length="358" mass="41767">MGTIVLIRSSDNKLQRAWGFLAITLSILLLLDNTEWVYLYGKGGKGLPDRAILLLDHLSLWHIVRTVIFFQFFSLFPLASLKPGWLTLSRITNFCIPIILITCIACCYELFNGQYTKLRSFSDIIKHIDKQDVILRIFLFIVSVITPSVNFLFLFFKRWIPYRRKQNHSTVIYMSCFGLIMSGYIWLMLGTSGLSFNIFGYLVIVPMIYLNRLYLRNENPLSLPPNPAEQLKSENAEVVREMEASVTVLELNNQLLSLMKEQKPFINPEYSLSDLLGEMNTNEHRLTNVLRYNGFSGFREYINFIRLQYFKEQAALHKDSTVKELMFKSGFTSRSSFYRYFSSIEKMSPTEYIEKLKE</sequence>
<reference evidence="4 5" key="1">
    <citation type="submission" date="2020-08" db="EMBL/GenBank/DDBJ databases">
        <title>Genomic Encyclopedia of Type Strains, Phase IV (KMG-IV): sequencing the most valuable type-strain genomes for metagenomic binning, comparative biology and taxonomic classification.</title>
        <authorList>
            <person name="Goeker M."/>
        </authorList>
    </citation>
    <scope>NUCLEOTIDE SEQUENCE [LARGE SCALE GENOMIC DNA]</scope>
    <source>
        <strain evidence="4 5">DSM 102983</strain>
    </source>
</reference>
<feature type="transmembrane region" description="Helical" evidence="2">
    <location>
        <begin position="193"/>
        <end position="210"/>
    </location>
</feature>
<dbReference type="EMBL" id="JACHOC010000006">
    <property type="protein sequence ID" value="MBB4623250.1"/>
    <property type="molecule type" value="Genomic_DNA"/>
</dbReference>
<keyword evidence="2" id="KW-1133">Transmembrane helix</keyword>
<gene>
    <name evidence="4" type="ORF">GGQ57_003162</name>
</gene>
<comment type="caution">
    <text evidence="4">The sequence shown here is derived from an EMBL/GenBank/DDBJ whole genome shotgun (WGS) entry which is preliminary data.</text>
</comment>
<dbReference type="RefSeq" id="WP_229801040.1">
    <property type="nucleotide sequence ID" value="NZ_BMPB01000007.1"/>
</dbReference>
<dbReference type="Proteomes" id="UP000533637">
    <property type="component" value="Unassembled WGS sequence"/>
</dbReference>
<proteinExistence type="predicted"/>
<organism evidence="4 5">
    <name type="scientific">Parabacteroides faecis</name>
    <dbReference type="NCBI Taxonomy" id="1217282"/>
    <lineage>
        <taxon>Bacteria</taxon>
        <taxon>Pseudomonadati</taxon>
        <taxon>Bacteroidota</taxon>
        <taxon>Bacteroidia</taxon>
        <taxon>Bacteroidales</taxon>
        <taxon>Tannerellaceae</taxon>
        <taxon>Parabacteroides</taxon>
    </lineage>
</organism>
<name>A0ABR6KP15_9BACT</name>
<dbReference type="SMART" id="SM00342">
    <property type="entry name" value="HTH_ARAC"/>
    <property type="match status" value="1"/>
</dbReference>
<protein>
    <submittedName>
        <fullName evidence="4">AraC-like DNA-binding protein</fullName>
    </submittedName>
</protein>
<evidence type="ECO:0000256" key="2">
    <source>
        <dbReference type="SAM" id="Phobius"/>
    </source>
</evidence>
<feature type="transmembrane region" description="Helical" evidence="2">
    <location>
        <begin position="133"/>
        <end position="156"/>
    </location>
</feature>
<dbReference type="PANTHER" id="PTHR43280:SF2">
    <property type="entry name" value="HTH-TYPE TRANSCRIPTIONAL REGULATOR EXSA"/>
    <property type="match status" value="1"/>
</dbReference>
<feature type="transmembrane region" description="Helical" evidence="2">
    <location>
        <begin position="17"/>
        <end position="39"/>
    </location>
</feature>
<feature type="domain" description="HTH araC/xylS-type" evidence="3">
    <location>
        <begin position="253"/>
        <end position="355"/>
    </location>
</feature>
<evidence type="ECO:0000256" key="1">
    <source>
        <dbReference type="ARBA" id="ARBA00023125"/>
    </source>
</evidence>
<keyword evidence="5" id="KW-1185">Reference proteome</keyword>
<feature type="transmembrane region" description="Helical" evidence="2">
    <location>
        <begin position="91"/>
        <end position="111"/>
    </location>
</feature>
<dbReference type="InterPro" id="IPR018060">
    <property type="entry name" value="HTH_AraC"/>
</dbReference>
<dbReference type="Pfam" id="PF12833">
    <property type="entry name" value="HTH_18"/>
    <property type="match status" value="1"/>
</dbReference>
<accession>A0ABR6KP15</accession>